<evidence type="ECO:0000313" key="2">
    <source>
        <dbReference type="Proteomes" id="UP000198703"/>
    </source>
</evidence>
<organism evidence="1 2">
    <name type="scientific">Rubrimonas cliftonensis</name>
    <dbReference type="NCBI Taxonomy" id="89524"/>
    <lineage>
        <taxon>Bacteria</taxon>
        <taxon>Pseudomonadati</taxon>
        <taxon>Pseudomonadota</taxon>
        <taxon>Alphaproteobacteria</taxon>
        <taxon>Rhodobacterales</taxon>
        <taxon>Paracoccaceae</taxon>
        <taxon>Rubrimonas</taxon>
    </lineage>
</organism>
<dbReference type="OrthoDB" id="9792392at2"/>
<dbReference type="InterPro" id="IPR009874">
    <property type="entry name" value="DUF1428"/>
</dbReference>
<dbReference type="SUPFAM" id="SSF54909">
    <property type="entry name" value="Dimeric alpha+beta barrel"/>
    <property type="match status" value="1"/>
</dbReference>
<proteinExistence type="predicted"/>
<dbReference type="AlphaFoldDB" id="A0A1H4FZA1"/>
<dbReference type="PIRSF" id="PIRSF007028">
    <property type="entry name" value="UCP007028"/>
    <property type="match status" value="1"/>
</dbReference>
<evidence type="ECO:0000313" key="1">
    <source>
        <dbReference type="EMBL" id="SEB02706.1"/>
    </source>
</evidence>
<sequence length="121" mass="13448">MTYVDSFVLAVPTEGRDAYLRHAQRAAAMFQEHGALRVVETWGDDVPEGRRTDFRRAIALEPGETVVVGWIEWPDKAARDAAWPKIVADPRMADGPMPFDGKRMIHGGFETLLDARAGAQL</sequence>
<reference evidence="1 2" key="1">
    <citation type="submission" date="2016-10" db="EMBL/GenBank/DDBJ databases">
        <authorList>
            <person name="de Groot N.N."/>
        </authorList>
    </citation>
    <scope>NUCLEOTIDE SEQUENCE [LARGE SCALE GENOMIC DNA]</scope>
    <source>
        <strain evidence="1 2">DSM 15345</strain>
    </source>
</reference>
<gene>
    <name evidence="1" type="ORF">SAMN05444370_13218</name>
</gene>
<protein>
    <submittedName>
        <fullName evidence="1">Uncharacterized conserved protein YbaA, DUF1428 family</fullName>
    </submittedName>
</protein>
<dbReference type="InterPro" id="IPR011008">
    <property type="entry name" value="Dimeric_a/b-barrel"/>
</dbReference>
<dbReference type="Proteomes" id="UP000198703">
    <property type="component" value="Unassembled WGS sequence"/>
</dbReference>
<accession>A0A1H4FZA1</accession>
<dbReference type="Gene3D" id="3.30.70.100">
    <property type="match status" value="1"/>
</dbReference>
<dbReference type="EMBL" id="FNQM01000032">
    <property type="protein sequence ID" value="SEB02706.1"/>
    <property type="molecule type" value="Genomic_DNA"/>
</dbReference>
<keyword evidence="2" id="KW-1185">Reference proteome</keyword>
<dbReference type="Pfam" id="PF07237">
    <property type="entry name" value="DUF1428"/>
    <property type="match status" value="1"/>
</dbReference>
<name>A0A1H4FZA1_9RHOB</name>
<dbReference type="STRING" id="89524.SAMN05444370_13218"/>
<dbReference type="RefSeq" id="WP_093256457.1">
    <property type="nucleotide sequence ID" value="NZ_FNQM01000032.1"/>
</dbReference>